<dbReference type="Pfam" id="PF22732">
    <property type="entry name" value="MSL3_chromo-like"/>
    <property type="match status" value="1"/>
</dbReference>
<keyword evidence="2" id="KW-0156">Chromatin regulator</keyword>
<proteinExistence type="predicted"/>
<dbReference type="GO" id="GO:0006355">
    <property type="term" value="P:regulation of DNA-templated transcription"/>
    <property type="evidence" value="ECO:0007669"/>
    <property type="project" value="InterPro"/>
</dbReference>
<evidence type="ECO:0000259" key="7">
    <source>
        <dbReference type="Pfam" id="PF05712"/>
    </source>
</evidence>
<comment type="subcellular location">
    <subcellularLocation>
        <location evidence="1">Nucleus</location>
    </subcellularLocation>
</comment>
<evidence type="ECO:0000256" key="1">
    <source>
        <dbReference type="ARBA" id="ARBA00004123"/>
    </source>
</evidence>
<dbReference type="SUPFAM" id="SSF54160">
    <property type="entry name" value="Chromo domain-like"/>
    <property type="match status" value="1"/>
</dbReference>
<keyword evidence="3" id="KW-0805">Transcription regulation</keyword>
<dbReference type="Gene3D" id="2.30.30.140">
    <property type="match status" value="1"/>
</dbReference>
<protein>
    <submittedName>
        <fullName evidence="9">OLC1v1016899C1</fullName>
    </submittedName>
</protein>
<keyword evidence="5" id="KW-0539">Nucleus</keyword>
<keyword evidence="10" id="KW-1185">Reference proteome</keyword>
<feature type="domain" description="MRG" evidence="7">
    <location>
        <begin position="140"/>
        <end position="294"/>
    </location>
</feature>
<dbReference type="InterPro" id="IPR038217">
    <property type="entry name" value="MRG_C_sf"/>
</dbReference>
<dbReference type="PROSITE" id="PS51640">
    <property type="entry name" value="MRG"/>
    <property type="match status" value="1"/>
</dbReference>
<dbReference type="EMBL" id="OX459125">
    <property type="protein sequence ID" value="CAI9115886.1"/>
    <property type="molecule type" value="Genomic_DNA"/>
</dbReference>
<dbReference type="GO" id="GO:0000123">
    <property type="term" value="C:histone acetyltransferase complex"/>
    <property type="evidence" value="ECO:0007669"/>
    <property type="project" value="TreeGrafter"/>
</dbReference>
<evidence type="ECO:0000256" key="4">
    <source>
        <dbReference type="ARBA" id="ARBA00023163"/>
    </source>
</evidence>
<dbReference type="GO" id="GO:0005634">
    <property type="term" value="C:nucleus"/>
    <property type="evidence" value="ECO:0007669"/>
    <property type="project" value="UniProtKB-SubCell"/>
</dbReference>
<feature type="region of interest" description="Disordered" evidence="6">
    <location>
        <begin position="108"/>
        <end position="159"/>
    </location>
</feature>
<evidence type="ECO:0000259" key="8">
    <source>
        <dbReference type="Pfam" id="PF22732"/>
    </source>
</evidence>
<feature type="region of interest" description="Disordered" evidence="6">
    <location>
        <begin position="1"/>
        <end position="21"/>
    </location>
</feature>
<feature type="compositionally biased region" description="Polar residues" evidence="6">
    <location>
        <begin position="123"/>
        <end position="133"/>
    </location>
</feature>
<evidence type="ECO:0000256" key="5">
    <source>
        <dbReference type="ARBA" id="ARBA00023242"/>
    </source>
</evidence>
<dbReference type="InterPro" id="IPR026541">
    <property type="entry name" value="MRG_dom"/>
</dbReference>
<evidence type="ECO:0000256" key="6">
    <source>
        <dbReference type="SAM" id="MobiDB-lite"/>
    </source>
</evidence>
<dbReference type="PANTHER" id="PTHR10880">
    <property type="entry name" value="MORTALITY FACTOR 4-LIKE PROTEIN"/>
    <property type="match status" value="1"/>
</dbReference>
<accession>A0AAV1E8B3</accession>
<dbReference type="InterPro" id="IPR016197">
    <property type="entry name" value="Chromo-like_dom_sf"/>
</dbReference>
<evidence type="ECO:0000256" key="3">
    <source>
        <dbReference type="ARBA" id="ARBA00023015"/>
    </source>
</evidence>
<evidence type="ECO:0000313" key="10">
    <source>
        <dbReference type="Proteomes" id="UP001161247"/>
    </source>
</evidence>
<evidence type="ECO:0000313" key="9">
    <source>
        <dbReference type="EMBL" id="CAI9115886.1"/>
    </source>
</evidence>
<dbReference type="InterPro" id="IPR008676">
    <property type="entry name" value="MRG"/>
</dbReference>
<dbReference type="Proteomes" id="UP001161247">
    <property type="component" value="Chromosome 8"/>
</dbReference>
<feature type="compositionally biased region" description="Basic and acidic residues" evidence="6">
    <location>
        <begin position="108"/>
        <end position="119"/>
    </location>
</feature>
<dbReference type="AlphaFoldDB" id="A0AAV1E8B3"/>
<dbReference type="PANTHER" id="PTHR10880:SF44">
    <property type="entry name" value="PROTEIN MRG2"/>
    <property type="match status" value="1"/>
</dbReference>
<feature type="compositionally biased region" description="Basic and acidic residues" evidence="6">
    <location>
        <begin position="147"/>
        <end position="159"/>
    </location>
</feature>
<reference evidence="9" key="1">
    <citation type="submission" date="2023-03" db="EMBL/GenBank/DDBJ databases">
        <authorList>
            <person name="Julca I."/>
        </authorList>
    </citation>
    <scope>NUCLEOTIDE SEQUENCE</scope>
</reference>
<dbReference type="Pfam" id="PF05712">
    <property type="entry name" value="MRG"/>
    <property type="match status" value="1"/>
</dbReference>
<dbReference type="InterPro" id="IPR053820">
    <property type="entry name" value="MSL3_chromo-like"/>
</dbReference>
<dbReference type="GO" id="GO:0006325">
    <property type="term" value="P:chromatin organization"/>
    <property type="evidence" value="ECO:0007669"/>
    <property type="project" value="UniProtKB-KW"/>
</dbReference>
<feature type="compositionally biased region" description="Basic and acidic residues" evidence="6">
    <location>
        <begin position="1"/>
        <end position="14"/>
    </location>
</feature>
<gene>
    <name evidence="9" type="ORF">OLC1_LOCUS22321</name>
</gene>
<keyword evidence="4" id="KW-0804">Transcription</keyword>
<evidence type="ECO:0000256" key="2">
    <source>
        <dbReference type="ARBA" id="ARBA00022853"/>
    </source>
</evidence>
<dbReference type="Gene3D" id="1.10.274.30">
    <property type="entry name" value="MRG domain"/>
    <property type="match status" value="1"/>
</dbReference>
<sequence length="318" mass="36156">MGNSSKEEVTDDGSRTASVDAVATTTAIDHFAGVSSEGEEKPITDLATFEEGETVMVYFKECLYLGKIKKVDHDENGWRYFVHYAGWKDNWDEWVRINRLMKATEENKKKLATRKKTDEMENNAKTGSKSKVSNGPKGKKRKTVSAQKEKAAPSSEKHINIPIPPALRKQLLDDWESVKKSNKLVKLPRSPNVDEIMSKYQDYRQKKETRLAGCVGELVNGLRRYFDKALPAMLLYPNERQQYEEAVINEVAPSAVYGAEHLLRLFVKLPEMLQNTDIEEKVLIQFQQNAVDFVKEVYFGASYGKPAPPLLVFIPFCL</sequence>
<name>A0AAV1E8B3_OLDCO</name>
<feature type="domain" description="MSL3 chromodomain-like" evidence="8">
    <location>
        <begin position="49"/>
        <end position="110"/>
    </location>
</feature>
<organism evidence="9 10">
    <name type="scientific">Oldenlandia corymbosa var. corymbosa</name>
    <dbReference type="NCBI Taxonomy" id="529605"/>
    <lineage>
        <taxon>Eukaryota</taxon>
        <taxon>Viridiplantae</taxon>
        <taxon>Streptophyta</taxon>
        <taxon>Embryophyta</taxon>
        <taxon>Tracheophyta</taxon>
        <taxon>Spermatophyta</taxon>
        <taxon>Magnoliopsida</taxon>
        <taxon>eudicotyledons</taxon>
        <taxon>Gunneridae</taxon>
        <taxon>Pentapetalae</taxon>
        <taxon>asterids</taxon>
        <taxon>lamiids</taxon>
        <taxon>Gentianales</taxon>
        <taxon>Rubiaceae</taxon>
        <taxon>Rubioideae</taxon>
        <taxon>Spermacoceae</taxon>
        <taxon>Hedyotis-Oldenlandia complex</taxon>
        <taxon>Oldenlandia</taxon>
    </lineage>
</organism>